<dbReference type="GO" id="GO:0070475">
    <property type="term" value="P:rRNA base methylation"/>
    <property type="evidence" value="ECO:0007669"/>
    <property type="project" value="TreeGrafter"/>
</dbReference>
<dbReference type="SUPFAM" id="SSF50249">
    <property type="entry name" value="Nucleic acid-binding proteins"/>
    <property type="match status" value="1"/>
</dbReference>
<sequence>MTSTPRAVLRVGQIIRVTIEKVAHGGHFIARHEGAVIFLRHGLPGEVVDVAITSIGSSFNRGDVVKVITASADRVQAPCTYANRNGCGGCDFQHVEISAQRKLKSQVITEQFSRIAKMEISVEVEEVSSPLGWRTQTTIGSDKNGHAGFYGSRTNTIIPIKNCQILHSSVGYESIAARSWEPGIRIEVSAASTKVPRLIAGDTVEGDLIQIYSVAQKEYQVSAGSFWQSNIRAPQVLVDAVTNFADVKSGDHLIDLYGGVGLFGLALLDLIGTDGRIDHVEGSKSAIADARVNFGEAKNVHFYTGDVEKILPRFSSADVVILDPPREGAKKAVIESLVACSPRAIVYVACDPAALARDTALLRDANYTLTQLRAFDLFPMTHHIECVALFAPTDVS</sequence>
<proteinExistence type="predicted"/>
<keyword evidence="1" id="KW-0489">Methyltransferase</keyword>
<accession>A0A094PV36</accession>
<name>A0A094PV36_9ZZZZ</name>
<dbReference type="InterPro" id="IPR030391">
    <property type="entry name" value="MeTrfase_TrmA_CS"/>
</dbReference>
<dbReference type="InterPro" id="IPR029063">
    <property type="entry name" value="SAM-dependent_MTases_sf"/>
</dbReference>
<protein>
    <recommendedName>
        <fullName evidence="4">TRAM domain-containing protein</fullName>
    </recommendedName>
</protein>
<dbReference type="Pfam" id="PF05958">
    <property type="entry name" value="tRNA_U5-meth_tr"/>
    <property type="match status" value="1"/>
</dbReference>
<dbReference type="AlphaFoldDB" id="A0A094PV36"/>
<gene>
    <name evidence="5" type="ORF">GM50_18480</name>
</gene>
<keyword evidence="3" id="KW-0949">S-adenosyl-L-methionine</keyword>
<dbReference type="PANTHER" id="PTHR11061:SF30">
    <property type="entry name" value="TRNA (URACIL(54)-C(5))-METHYLTRANSFERASE"/>
    <property type="match status" value="1"/>
</dbReference>
<dbReference type="PROSITE" id="PS50926">
    <property type="entry name" value="TRAM"/>
    <property type="match status" value="1"/>
</dbReference>
<dbReference type="InterPro" id="IPR010280">
    <property type="entry name" value="U5_MeTrfase_fam"/>
</dbReference>
<evidence type="ECO:0000259" key="4">
    <source>
        <dbReference type="PROSITE" id="PS50926"/>
    </source>
</evidence>
<dbReference type="Gene3D" id="2.40.50.1070">
    <property type="match status" value="1"/>
</dbReference>
<dbReference type="CDD" id="cd02440">
    <property type="entry name" value="AdoMet_MTases"/>
    <property type="match status" value="1"/>
</dbReference>
<dbReference type="GO" id="GO:0070041">
    <property type="term" value="F:rRNA (uridine-C5-)-methyltransferase activity"/>
    <property type="evidence" value="ECO:0007669"/>
    <property type="project" value="TreeGrafter"/>
</dbReference>
<evidence type="ECO:0000256" key="2">
    <source>
        <dbReference type="ARBA" id="ARBA00022679"/>
    </source>
</evidence>
<dbReference type="InterPro" id="IPR012340">
    <property type="entry name" value="NA-bd_OB-fold"/>
</dbReference>
<evidence type="ECO:0000313" key="5">
    <source>
        <dbReference type="EMBL" id="KGA14972.1"/>
    </source>
</evidence>
<keyword evidence="2" id="KW-0808">Transferase</keyword>
<dbReference type="Gene3D" id="3.40.50.150">
    <property type="entry name" value="Vaccinia Virus protein VP39"/>
    <property type="match status" value="2"/>
</dbReference>
<organism evidence="5">
    <name type="scientific">freshwater metagenome</name>
    <dbReference type="NCBI Taxonomy" id="449393"/>
    <lineage>
        <taxon>unclassified sequences</taxon>
        <taxon>metagenomes</taxon>
        <taxon>ecological metagenomes</taxon>
    </lineage>
</organism>
<dbReference type="Pfam" id="PF01938">
    <property type="entry name" value="TRAM"/>
    <property type="match status" value="1"/>
</dbReference>
<evidence type="ECO:0000256" key="3">
    <source>
        <dbReference type="ARBA" id="ARBA00022691"/>
    </source>
</evidence>
<reference evidence="5" key="1">
    <citation type="submission" date="2014-05" db="EMBL/GenBank/DDBJ databases">
        <title>Key roles for freshwater Actinobacteria revealed by deep metagenomic sequencing.</title>
        <authorList>
            <person name="Ghai R."/>
            <person name="Mizuno C.M."/>
            <person name="Picazo A."/>
            <person name="Camacho A."/>
            <person name="Rodriguez-Valera F."/>
        </authorList>
    </citation>
    <scope>NUCLEOTIDE SEQUENCE</scope>
</reference>
<dbReference type="EMBL" id="JNSK01000111">
    <property type="protein sequence ID" value="KGA14972.1"/>
    <property type="molecule type" value="Genomic_DNA"/>
</dbReference>
<dbReference type="InterPro" id="IPR002792">
    <property type="entry name" value="TRAM_dom"/>
</dbReference>
<evidence type="ECO:0000256" key="1">
    <source>
        <dbReference type="ARBA" id="ARBA00022603"/>
    </source>
</evidence>
<feature type="domain" description="TRAM" evidence="4">
    <location>
        <begin position="8"/>
        <end position="66"/>
    </location>
</feature>
<dbReference type="PANTHER" id="PTHR11061">
    <property type="entry name" value="RNA M5U METHYLTRANSFERASE"/>
    <property type="match status" value="1"/>
</dbReference>
<dbReference type="Gene3D" id="2.40.50.140">
    <property type="entry name" value="Nucleic acid-binding proteins"/>
    <property type="match status" value="1"/>
</dbReference>
<dbReference type="PROSITE" id="PS51687">
    <property type="entry name" value="SAM_MT_RNA_M5U"/>
    <property type="match status" value="1"/>
</dbReference>
<dbReference type="PROSITE" id="PS01231">
    <property type="entry name" value="TRMA_2"/>
    <property type="match status" value="1"/>
</dbReference>
<dbReference type="SUPFAM" id="SSF53335">
    <property type="entry name" value="S-adenosyl-L-methionine-dependent methyltransferases"/>
    <property type="match status" value="1"/>
</dbReference>
<comment type="caution">
    <text evidence="5">The sequence shown here is derived from an EMBL/GenBank/DDBJ whole genome shotgun (WGS) entry which is preliminary data.</text>
</comment>